<dbReference type="GO" id="GO:0045944">
    <property type="term" value="P:positive regulation of transcription by RNA polymerase II"/>
    <property type="evidence" value="ECO:0007669"/>
    <property type="project" value="UniProtKB-ARBA"/>
</dbReference>
<evidence type="ECO:0000313" key="9">
    <source>
        <dbReference type="Proteomes" id="UP000799118"/>
    </source>
</evidence>
<evidence type="ECO:0000256" key="3">
    <source>
        <dbReference type="ARBA" id="ARBA00022771"/>
    </source>
</evidence>
<accession>A0A6A4IDZ8</accession>
<organism evidence="8 9">
    <name type="scientific">Gymnopus androsaceus JB14</name>
    <dbReference type="NCBI Taxonomy" id="1447944"/>
    <lineage>
        <taxon>Eukaryota</taxon>
        <taxon>Fungi</taxon>
        <taxon>Dikarya</taxon>
        <taxon>Basidiomycota</taxon>
        <taxon>Agaricomycotina</taxon>
        <taxon>Agaricomycetes</taxon>
        <taxon>Agaricomycetidae</taxon>
        <taxon>Agaricales</taxon>
        <taxon>Marasmiineae</taxon>
        <taxon>Omphalotaceae</taxon>
        <taxon>Gymnopus</taxon>
    </lineage>
</organism>
<evidence type="ECO:0000256" key="2">
    <source>
        <dbReference type="ARBA" id="ARBA00022737"/>
    </source>
</evidence>
<dbReference type="InterPro" id="IPR050329">
    <property type="entry name" value="GLI_C2H2-zinc-finger"/>
</dbReference>
<evidence type="ECO:0000256" key="4">
    <source>
        <dbReference type="ARBA" id="ARBA00022833"/>
    </source>
</evidence>
<dbReference type="PANTHER" id="PTHR19818">
    <property type="entry name" value="ZINC FINGER PROTEIN ZIC AND GLI"/>
    <property type="match status" value="1"/>
</dbReference>
<protein>
    <recommendedName>
        <fullName evidence="7">C2H2-type domain-containing protein</fullName>
    </recommendedName>
</protein>
<feature type="compositionally biased region" description="Low complexity" evidence="6">
    <location>
        <begin position="135"/>
        <end position="147"/>
    </location>
</feature>
<evidence type="ECO:0000256" key="1">
    <source>
        <dbReference type="ARBA" id="ARBA00022723"/>
    </source>
</evidence>
<proteinExistence type="predicted"/>
<name>A0A6A4IDZ8_9AGAR</name>
<keyword evidence="9" id="KW-1185">Reference proteome</keyword>
<dbReference type="PROSITE" id="PS50157">
    <property type="entry name" value="ZINC_FINGER_C2H2_2"/>
    <property type="match status" value="2"/>
</dbReference>
<dbReference type="Gene3D" id="3.30.160.60">
    <property type="entry name" value="Classic Zinc Finger"/>
    <property type="match status" value="2"/>
</dbReference>
<reference evidence="8" key="1">
    <citation type="journal article" date="2019" name="Environ. Microbiol.">
        <title>Fungal ecological strategies reflected in gene transcription - a case study of two litter decomposers.</title>
        <authorList>
            <person name="Barbi F."/>
            <person name="Kohler A."/>
            <person name="Barry K."/>
            <person name="Baskaran P."/>
            <person name="Daum C."/>
            <person name="Fauchery L."/>
            <person name="Ihrmark K."/>
            <person name="Kuo A."/>
            <person name="LaButti K."/>
            <person name="Lipzen A."/>
            <person name="Morin E."/>
            <person name="Grigoriev I.V."/>
            <person name="Henrissat B."/>
            <person name="Lindahl B."/>
            <person name="Martin F."/>
        </authorList>
    </citation>
    <scope>NUCLEOTIDE SEQUENCE</scope>
    <source>
        <strain evidence="8">JB14</strain>
    </source>
</reference>
<evidence type="ECO:0000259" key="7">
    <source>
        <dbReference type="PROSITE" id="PS50157"/>
    </source>
</evidence>
<evidence type="ECO:0000256" key="5">
    <source>
        <dbReference type="PROSITE-ProRule" id="PRU00042"/>
    </source>
</evidence>
<dbReference type="GO" id="GO:0000981">
    <property type="term" value="F:DNA-binding transcription factor activity, RNA polymerase II-specific"/>
    <property type="evidence" value="ECO:0007669"/>
    <property type="project" value="TreeGrafter"/>
</dbReference>
<dbReference type="GO" id="GO:0005634">
    <property type="term" value="C:nucleus"/>
    <property type="evidence" value="ECO:0007669"/>
    <property type="project" value="UniProtKB-ARBA"/>
</dbReference>
<keyword evidence="3 5" id="KW-0863">Zinc-finger</keyword>
<evidence type="ECO:0000313" key="8">
    <source>
        <dbReference type="EMBL" id="KAE9410482.1"/>
    </source>
</evidence>
<feature type="domain" description="C2H2-type" evidence="7">
    <location>
        <begin position="316"/>
        <end position="344"/>
    </location>
</feature>
<sequence>MRPSTKILWRPTYPAQMHRSPYNSLCSLISVATESSSSNMKTVVDHPNSPSGPDVDVTTSRLEHHMAIAERKKPFQNSYENFSRSKSDEISLGKFTGTTATFSWPSLMPSSRLEQPRMFRNLEKASFTTYRQPSESRTWSSSSGRTSPALTSSCTTPVSESASLKRSRSESEDDGESHSDIEKPPGSIRIIRKRKELFNDIDFSPSPPNATDITPSSHSTPIIKRASPRKTPPPRIITDFSSSAIERTSVSSPVNSVDQLDAGKEKESFQKTNWEKFAAQIEKNEFRCCWGGCDYTAKKQLVKRHIETTHMKLKPFACRFCSSRFPQKTSLNVHVASKHTRDNPYKCPFDGCQRAFNDPARLHRHKTDVHNYVPKPTTRCKKRSRGPSRGYEIVPFAAASSQP</sequence>
<dbReference type="SMART" id="SM00355">
    <property type="entry name" value="ZnF_C2H2"/>
    <property type="match status" value="3"/>
</dbReference>
<evidence type="ECO:0000256" key="6">
    <source>
        <dbReference type="SAM" id="MobiDB-lite"/>
    </source>
</evidence>
<dbReference type="OrthoDB" id="654211at2759"/>
<dbReference type="InterPro" id="IPR036236">
    <property type="entry name" value="Znf_C2H2_sf"/>
</dbReference>
<keyword evidence="2" id="KW-0677">Repeat</keyword>
<keyword evidence="4" id="KW-0862">Zinc</keyword>
<feature type="compositionally biased region" description="Polar residues" evidence="6">
    <location>
        <begin position="209"/>
        <end position="220"/>
    </location>
</feature>
<dbReference type="GO" id="GO:0008270">
    <property type="term" value="F:zinc ion binding"/>
    <property type="evidence" value="ECO:0007669"/>
    <property type="project" value="UniProtKB-KW"/>
</dbReference>
<dbReference type="AlphaFoldDB" id="A0A6A4IDZ8"/>
<dbReference type="PANTHER" id="PTHR19818:SF139">
    <property type="entry name" value="PAIR-RULE PROTEIN ODD-PAIRED"/>
    <property type="match status" value="1"/>
</dbReference>
<feature type="region of interest" description="Disordered" evidence="6">
    <location>
        <begin position="129"/>
        <end position="244"/>
    </location>
</feature>
<dbReference type="InterPro" id="IPR013087">
    <property type="entry name" value="Znf_C2H2_type"/>
</dbReference>
<dbReference type="GO" id="GO:0000978">
    <property type="term" value="F:RNA polymerase II cis-regulatory region sequence-specific DNA binding"/>
    <property type="evidence" value="ECO:0007669"/>
    <property type="project" value="TreeGrafter"/>
</dbReference>
<dbReference type="PROSITE" id="PS00028">
    <property type="entry name" value="ZINC_FINGER_C2H2_1"/>
    <property type="match status" value="2"/>
</dbReference>
<feature type="domain" description="C2H2-type" evidence="7">
    <location>
        <begin position="345"/>
        <end position="370"/>
    </location>
</feature>
<dbReference type="SUPFAM" id="SSF57667">
    <property type="entry name" value="beta-beta-alpha zinc fingers"/>
    <property type="match status" value="2"/>
</dbReference>
<keyword evidence="1" id="KW-0479">Metal-binding</keyword>
<dbReference type="Proteomes" id="UP000799118">
    <property type="component" value="Unassembled WGS sequence"/>
</dbReference>
<feature type="compositionally biased region" description="Polar residues" evidence="6">
    <location>
        <begin position="148"/>
        <end position="164"/>
    </location>
</feature>
<gene>
    <name evidence="8" type="ORF">BT96DRAFT_984013</name>
</gene>
<dbReference type="EMBL" id="ML769385">
    <property type="protein sequence ID" value="KAE9410482.1"/>
    <property type="molecule type" value="Genomic_DNA"/>
</dbReference>